<accession>A0A4Q1C5T8</accession>
<dbReference type="OrthoDB" id="196992at2"/>
<keyword evidence="4" id="KW-1185">Reference proteome</keyword>
<dbReference type="GO" id="GO:0016787">
    <property type="term" value="F:hydrolase activity"/>
    <property type="evidence" value="ECO:0007669"/>
    <property type="project" value="InterPro"/>
</dbReference>
<dbReference type="Pfam" id="PF06439">
    <property type="entry name" value="3keto-disac_hyd"/>
    <property type="match status" value="1"/>
</dbReference>
<evidence type="ECO:0000313" key="3">
    <source>
        <dbReference type="EMBL" id="RXK53822.1"/>
    </source>
</evidence>
<gene>
    <name evidence="3" type="ORF">ESB00_19255</name>
</gene>
<dbReference type="AlphaFoldDB" id="A0A4Q1C5T8"/>
<comment type="caution">
    <text evidence="3">The sequence shown here is derived from an EMBL/GenBank/DDBJ whole genome shotgun (WGS) entry which is preliminary data.</text>
</comment>
<feature type="region of interest" description="Disordered" evidence="1">
    <location>
        <begin position="1"/>
        <end position="32"/>
    </location>
</feature>
<sequence>MRRQRTGRVTCPPAWQNASTGAQGFNSPHHHRSARHLRGCGWRKPRDTIWPAATPLPLKTRFCSVLPLLLVVLLAPVRAASEGAATEPQWVPLFNGKDLSGFKREGAAAFWRIEDGVLVGENDAAKTGHYLWTEKAYGDFVLEFDVRWTTTTPRGVDTGIEMRQPRLQLQLGVSGSLRVDMTGSFYTGGKPAYPEAGQAKTAKELMHPEGQWNTFRIQAKGDTFTCWINGTKASEYTDPKFSGAAPLGLQIHGGVEMKVEFRNLRIAEQ</sequence>
<name>A0A4Q1C5T8_9BACT</name>
<protein>
    <submittedName>
        <fullName evidence="3">DUF1080 domain-containing protein</fullName>
    </submittedName>
</protein>
<proteinExistence type="predicted"/>
<dbReference type="Proteomes" id="UP000290218">
    <property type="component" value="Unassembled WGS sequence"/>
</dbReference>
<feature type="compositionally biased region" description="Polar residues" evidence="1">
    <location>
        <begin position="16"/>
        <end position="26"/>
    </location>
</feature>
<feature type="domain" description="3-keto-alpha-glucoside-1,2-lyase/3-keto-2-hydroxy-glucal hydratase" evidence="2">
    <location>
        <begin position="89"/>
        <end position="266"/>
    </location>
</feature>
<evidence type="ECO:0000313" key="4">
    <source>
        <dbReference type="Proteomes" id="UP000290218"/>
    </source>
</evidence>
<evidence type="ECO:0000256" key="1">
    <source>
        <dbReference type="SAM" id="MobiDB-lite"/>
    </source>
</evidence>
<evidence type="ECO:0000259" key="2">
    <source>
        <dbReference type="Pfam" id="PF06439"/>
    </source>
</evidence>
<dbReference type="InterPro" id="IPR010496">
    <property type="entry name" value="AL/BT2_dom"/>
</dbReference>
<dbReference type="EMBL" id="SDHX01000002">
    <property type="protein sequence ID" value="RXK53822.1"/>
    <property type="molecule type" value="Genomic_DNA"/>
</dbReference>
<reference evidence="3 4" key="1">
    <citation type="submission" date="2019-01" db="EMBL/GenBank/DDBJ databases">
        <title>Lacunisphaera sp. strain TWA-58.</title>
        <authorList>
            <person name="Chen W.-M."/>
        </authorList>
    </citation>
    <scope>NUCLEOTIDE SEQUENCE [LARGE SCALE GENOMIC DNA]</scope>
    <source>
        <strain evidence="3 4">TWA-58</strain>
    </source>
</reference>
<dbReference type="Gene3D" id="2.60.120.560">
    <property type="entry name" value="Exo-inulinase, domain 1"/>
    <property type="match status" value="1"/>
</dbReference>
<organism evidence="3 4">
    <name type="scientific">Oleiharenicola lentus</name>
    <dbReference type="NCBI Taxonomy" id="2508720"/>
    <lineage>
        <taxon>Bacteria</taxon>
        <taxon>Pseudomonadati</taxon>
        <taxon>Verrucomicrobiota</taxon>
        <taxon>Opitutia</taxon>
        <taxon>Opitutales</taxon>
        <taxon>Opitutaceae</taxon>
        <taxon>Oleiharenicola</taxon>
    </lineage>
</organism>